<gene>
    <name evidence="3" type="ORF">INT45_009657</name>
</gene>
<dbReference type="Proteomes" id="UP000646827">
    <property type="component" value="Unassembled WGS sequence"/>
</dbReference>
<keyword evidence="1" id="KW-0645">Protease</keyword>
<dbReference type="OrthoDB" id="2290219at2759"/>
<dbReference type="CDD" id="cd00303">
    <property type="entry name" value="retropepsin_like"/>
    <property type="match status" value="1"/>
</dbReference>
<dbReference type="InterPro" id="IPR001969">
    <property type="entry name" value="Aspartic_peptidase_AS"/>
</dbReference>
<feature type="region of interest" description="Disordered" evidence="2">
    <location>
        <begin position="53"/>
        <end position="137"/>
    </location>
</feature>
<proteinExistence type="predicted"/>
<evidence type="ECO:0000256" key="2">
    <source>
        <dbReference type="SAM" id="MobiDB-lite"/>
    </source>
</evidence>
<dbReference type="PROSITE" id="PS00141">
    <property type="entry name" value="ASP_PROTEASE"/>
    <property type="match status" value="1"/>
</dbReference>
<dbReference type="Gene3D" id="2.40.70.10">
    <property type="entry name" value="Acid Proteases"/>
    <property type="match status" value="1"/>
</dbReference>
<dbReference type="EMBL" id="JAEPRB010000297">
    <property type="protein sequence ID" value="KAG2217458.1"/>
    <property type="molecule type" value="Genomic_DNA"/>
</dbReference>
<accession>A0A8H7RVM8</accession>
<dbReference type="InterPro" id="IPR021109">
    <property type="entry name" value="Peptidase_aspartic_dom_sf"/>
</dbReference>
<name>A0A8H7RVM8_9FUNG</name>
<protein>
    <recommendedName>
        <fullName evidence="5">Retrotransposon gag domain-containing protein</fullName>
    </recommendedName>
</protein>
<feature type="region of interest" description="Disordered" evidence="2">
    <location>
        <begin position="267"/>
        <end position="308"/>
    </location>
</feature>
<evidence type="ECO:0000256" key="1">
    <source>
        <dbReference type="ARBA" id="ARBA00022750"/>
    </source>
</evidence>
<sequence length="523" mass="59301">MEEQGIPQGSMQAVDLATQALQEVNNLCAELNSQLPAEMKKIYDAQGKMEGQVVQAISDDSRTVGKSSRNLKDPSPSRFSPHNNPSSSDNSSSSSDDENSLDINAESSHDSLDENSSVDDDKKDSHHRSHGQFRFKAPDEKYNGNSYKIESWLFNLEEHFQKAKIKESMWVDIATSQMVEDATLWWCMTNRSRLESLRQTSSVTKYNSTFQAAFVECNNVNEAEALSHYISGLKSQTKKYVELEGPRVLCKAMKLAENYDNASFGSYHSSSSHYKSHSRDSSTKQNKRHHHSRHSRDRGYKNQGDPMDIDQAEKTSMKLTWEQARKEGHCQCCGAKEHIKKELHNKLPGRTNTRKINPGKDPDGSVPLEDNSAEGANGQSSKDKRHQTIRIPGFCETYPCYFLLDSGATHNFVSLDFIEKHGLQHLLKPDKECITFGNETKANSSYFANVKIQFNQGYSHVIRVYTGIKSLKHDLILGKPWHFDEEPRINWKTHEVIVDGTNIQTQDNVDSQEIKPEVHFISH</sequence>
<feature type="region of interest" description="Disordered" evidence="2">
    <location>
        <begin position="343"/>
        <end position="386"/>
    </location>
</feature>
<dbReference type="Pfam" id="PF08284">
    <property type="entry name" value="RVP_2"/>
    <property type="match status" value="1"/>
</dbReference>
<keyword evidence="4" id="KW-1185">Reference proteome</keyword>
<evidence type="ECO:0000313" key="3">
    <source>
        <dbReference type="EMBL" id="KAG2217458.1"/>
    </source>
</evidence>
<keyword evidence="1" id="KW-0064">Aspartyl protease</keyword>
<evidence type="ECO:0008006" key="5">
    <source>
        <dbReference type="Google" id="ProtNLM"/>
    </source>
</evidence>
<dbReference type="GO" id="GO:0006508">
    <property type="term" value="P:proteolysis"/>
    <property type="evidence" value="ECO:0007669"/>
    <property type="project" value="InterPro"/>
</dbReference>
<keyword evidence="1" id="KW-0378">Hydrolase</keyword>
<comment type="caution">
    <text evidence="3">The sequence shown here is derived from an EMBL/GenBank/DDBJ whole genome shotgun (WGS) entry which is preliminary data.</text>
</comment>
<dbReference type="GO" id="GO:0004190">
    <property type="term" value="F:aspartic-type endopeptidase activity"/>
    <property type="evidence" value="ECO:0007669"/>
    <property type="project" value="UniProtKB-KW"/>
</dbReference>
<reference evidence="3 4" key="1">
    <citation type="submission" date="2020-12" db="EMBL/GenBank/DDBJ databases">
        <title>Metabolic potential, ecology and presence of endohyphal bacteria is reflected in genomic diversity of Mucoromycotina.</title>
        <authorList>
            <person name="Muszewska A."/>
            <person name="Okrasinska A."/>
            <person name="Steczkiewicz K."/>
            <person name="Drgas O."/>
            <person name="Orlowska M."/>
            <person name="Perlinska-Lenart U."/>
            <person name="Aleksandrzak-Piekarczyk T."/>
            <person name="Szatraj K."/>
            <person name="Zielenkiewicz U."/>
            <person name="Pilsyk S."/>
            <person name="Malc E."/>
            <person name="Mieczkowski P."/>
            <person name="Kruszewska J.S."/>
            <person name="Biernat P."/>
            <person name="Pawlowska J."/>
        </authorList>
    </citation>
    <scope>NUCLEOTIDE SEQUENCE [LARGE SCALE GENOMIC DNA]</scope>
    <source>
        <strain evidence="3 4">CBS 142.35</strain>
    </source>
</reference>
<organism evidence="3 4">
    <name type="scientific">Circinella minor</name>
    <dbReference type="NCBI Taxonomy" id="1195481"/>
    <lineage>
        <taxon>Eukaryota</taxon>
        <taxon>Fungi</taxon>
        <taxon>Fungi incertae sedis</taxon>
        <taxon>Mucoromycota</taxon>
        <taxon>Mucoromycotina</taxon>
        <taxon>Mucoromycetes</taxon>
        <taxon>Mucorales</taxon>
        <taxon>Lichtheimiaceae</taxon>
        <taxon>Circinella</taxon>
    </lineage>
</organism>
<dbReference type="AlphaFoldDB" id="A0A8H7RVM8"/>
<evidence type="ECO:0000313" key="4">
    <source>
        <dbReference type="Proteomes" id="UP000646827"/>
    </source>
</evidence>
<dbReference type="SUPFAM" id="SSF50630">
    <property type="entry name" value="Acid proteases"/>
    <property type="match status" value="1"/>
</dbReference>
<feature type="compositionally biased region" description="Low complexity" evidence="2">
    <location>
        <begin position="80"/>
        <end position="94"/>
    </location>
</feature>
<feature type="compositionally biased region" description="Basic residues" evidence="2">
    <location>
        <begin position="285"/>
        <end position="296"/>
    </location>
</feature>